<comment type="caution">
    <text evidence="1">The sequence shown here is derived from an EMBL/GenBank/DDBJ whole genome shotgun (WGS) entry which is preliminary data.</text>
</comment>
<dbReference type="Gene3D" id="3.30.1490.300">
    <property type="match status" value="1"/>
</dbReference>
<keyword evidence="2" id="KW-1185">Reference proteome</keyword>
<dbReference type="Pfam" id="PF11104">
    <property type="entry name" value="PilM_2"/>
    <property type="match status" value="2"/>
</dbReference>
<name>A0ABS3FR90_9CYAN</name>
<dbReference type="Proteomes" id="UP000664844">
    <property type="component" value="Unassembled WGS sequence"/>
</dbReference>
<dbReference type="PANTHER" id="PTHR32432:SF3">
    <property type="entry name" value="ETHANOLAMINE UTILIZATION PROTEIN EUTJ"/>
    <property type="match status" value="1"/>
</dbReference>
<accession>A0ABS3FR90</accession>
<protein>
    <submittedName>
        <fullName evidence="1">Type IV pilus assembly protein PilM</fullName>
    </submittedName>
</protein>
<organism evidence="1 2">
    <name type="scientific">Phormidium pseudopriestleyi FRX01</name>
    <dbReference type="NCBI Taxonomy" id="1759528"/>
    <lineage>
        <taxon>Bacteria</taxon>
        <taxon>Bacillati</taxon>
        <taxon>Cyanobacteriota</taxon>
        <taxon>Cyanophyceae</taxon>
        <taxon>Oscillatoriophycideae</taxon>
        <taxon>Oscillatoriales</taxon>
        <taxon>Oscillatoriaceae</taxon>
        <taxon>Phormidium</taxon>
    </lineage>
</organism>
<evidence type="ECO:0000313" key="2">
    <source>
        <dbReference type="Proteomes" id="UP000664844"/>
    </source>
</evidence>
<dbReference type="PIRSF" id="PIRSF019169">
    <property type="entry name" value="PilM"/>
    <property type="match status" value="1"/>
</dbReference>
<dbReference type="Gene3D" id="3.30.420.40">
    <property type="match status" value="2"/>
</dbReference>
<dbReference type="InterPro" id="IPR043129">
    <property type="entry name" value="ATPase_NBD"/>
</dbReference>
<proteinExistence type="predicted"/>
<evidence type="ECO:0000313" key="1">
    <source>
        <dbReference type="EMBL" id="MBO0349635.1"/>
    </source>
</evidence>
<dbReference type="EMBL" id="JAFLQW010000295">
    <property type="protein sequence ID" value="MBO0349635.1"/>
    <property type="molecule type" value="Genomic_DNA"/>
</dbReference>
<reference evidence="1 2" key="1">
    <citation type="submission" date="2021-03" db="EMBL/GenBank/DDBJ databases">
        <title>Metabolic Capacity of the Antarctic Cyanobacterium Phormidium pseudopriestleyi that Sustains Oxygenic Photosynthesis in the Presence of Hydrogen Sulfide.</title>
        <authorList>
            <person name="Lumian J.E."/>
            <person name="Jungblut A.D."/>
            <person name="Dillon M.L."/>
            <person name="Hawes I."/>
            <person name="Doran P.T."/>
            <person name="Mackey T.J."/>
            <person name="Dick G.J."/>
            <person name="Grettenberger C.L."/>
            <person name="Sumner D.Y."/>
        </authorList>
    </citation>
    <scope>NUCLEOTIDE SEQUENCE [LARGE SCALE GENOMIC DNA]</scope>
    <source>
        <strain evidence="1 2">FRX01</strain>
    </source>
</reference>
<dbReference type="RefSeq" id="WP_207088149.1">
    <property type="nucleotide sequence ID" value="NZ_JAFLQW010000295.1"/>
</dbReference>
<gene>
    <name evidence="1" type="primary">pilM</name>
    <name evidence="1" type="ORF">J0895_11030</name>
</gene>
<sequence>MVNFFKKFLSKGSNGIGLEIAPERLNIVQLRQQGASYQLETYATAEVPEGVVEEGLIADPPEMAQIIQETLAEHNLTNIKRVATAVPAREGVIRIIPVPKELNDLELREYMNQEAGLYLPFPREEADVDFQKLGEFMDEDGIEKVQVLLVATRKEVTDTYISTFQEAGLGIEILEISSFALLRTIREQLLQLPPEEAVVLTDIQFDSTEIAIVVDGIPQFSRTIPIGTYQVQSALSQAMNLPPSRNTDMLQGMTIPANPTESTGAGTMGGGSSPGTQAIIKVFSELGDELRRSIDFYMNQSEGLEVGQLLLAGPGASIGGLDDFFNQRLSLLSIVVDPVENLALEVDEEKMPLMQRPGLGVVLGLAMREAK</sequence>
<dbReference type="SUPFAM" id="SSF53067">
    <property type="entry name" value="Actin-like ATPase domain"/>
    <property type="match status" value="2"/>
</dbReference>
<dbReference type="NCBIfam" id="TIGR01175">
    <property type="entry name" value="pilM"/>
    <property type="match status" value="1"/>
</dbReference>
<dbReference type="CDD" id="cd24049">
    <property type="entry name" value="ASKHA_NBD_PilM"/>
    <property type="match status" value="1"/>
</dbReference>
<dbReference type="InterPro" id="IPR050696">
    <property type="entry name" value="FtsA/MreB"/>
</dbReference>
<dbReference type="InterPro" id="IPR005883">
    <property type="entry name" value="PilM"/>
</dbReference>
<dbReference type="PANTHER" id="PTHR32432">
    <property type="entry name" value="CELL DIVISION PROTEIN FTSA-RELATED"/>
    <property type="match status" value="1"/>
</dbReference>